<feature type="region of interest" description="Disordered" evidence="1">
    <location>
        <begin position="90"/>
        <end position="113"/>
    </location>
</feature>
<evidence type="ECO:0000313" key="2">
    <source>
        <dbReference type="Proteomes" id="UP000189703"/>
    </source>
</evidence>
<dbReference type="RefSeq" id="XP_010251967.1">
    <property type="nucleotide sequence ID" value="XM_010253665.2"/>
</dbReference>
<dbReference type="GeneID" id="104593697"/>
<dbReference type="InParanoid" id="A0A1U7ZK06"/>
<dbReference type="KEGG" id="nnu:104593697"/>
<organism evidence="2 3">
    <name type="scientific">Nelumbo nucifera</name>
    <name type="common">Sacred lotus</name>
    <dbReference type="NCBI Taxonomy" id="4432"/>
    <lineage>
        <taxon>Eukaryota</taxon>
        <taxon>Viridiplantae</taxon>
        <taxon>Streptophyta</taxon>
        <taxon>Embryophyta</taxon>
        <taxon>Tracheophyta</taxon>
        <taxon>Spermatophyta</taxon>
        <taxon>Magnoliopsida</taxon>
        <taxon>Proteales</taxon>
        <taxon>Nelumbonaceae</taxon>
        <taxon>Nelumbo</taxon>
    </lineage>
</organism>
<protein>
    <submittedName>
        <fullName evidence="3">Uncharacterized protein LOC104593697</fullName>
    </submittedName>
</protein>
<dbReference type="Proteomes" id="UP000189703">
    <property type="component" value="Unplaced"/>
</dbReference>
<evidence type="ECO:0000256" key="1">
    <source>
        <dbReference type="SAM" id="MobiDB-lite"/>
    </source>
</evidence>
<reference evidence="3" key="1">
    <citation type="submission" date="2025-08" db="UniProtKB">
        <authorList>
            <consortium name="RefSeq"/>
        </authorList>
    </citation>
    <scope>IDENTIFICATION</scope>
</reference>
<accession>A0A1U7ZK06</accession>
<keyword evidence="2" id="KW-1185">Reference proteome</keyword>
<sequence>MEYATPQRGKIKDVSGKNYRALSERKLLRFPPSTSRHSDGHISGHFFGVFERRLSYRPNQRRPSICCSSALLTLPSWQIFEKNPTKIKNYASRSSRQPPFQLAYARESPQCQY</sequence>
<gene>
    <name evidence="3" type="primary">LOC104593697</name>
</gene>
<name>A0A1U7ZK06_NELNU</name>
<evidence type="ECO:0000313" key="3">
    <source>
        <dbReference type="RefSeq" id="XP_010251967.1"/>
    </source>
</evidence>
<dbReference type="AlphaFoldDB" id="A0A1U7ZK06"/>
<proteinExistence type="predicted"/>